<evidence type="ECO:0000256" key="1">
    <source>
        <dbReference type="SAM" id="MobiDB-lite"/>
    </source>
</evidence>
<dbReference type="Proteomes" id="UP000290365">
    <property type="component" value="Chromosome"/>
</dbReference>
<dbReference type="AlphaFoldDB" id="A0A4P6JWA6"/>
<keyword evidence="2" id="KW-0472">Membrane</keyword>
<organism evidence="3 4">
    <name type="scientific">Ktedonosporobacter rubrisoli</name>
    <dbReference type="NCBI Taxonomy" id="2509675"/>
    <lineage>
        <taxon>Bacteria</taxon>
        <taxon>Bacillati</taxon>
        <taxon>Chloroflexota</taxon>
        <taxon>Ktedonobacteria</taxon>
        <taxon>Ktedonobacterales</taxon>
        <taxon>Ktedonosporobacteraceae</taxon>
        <taxon>Ktedonosporobacter</taxon>
    </lineage>
</organism>
<accession>A0A4P6JWA6</accession>
<keyword evidence="2" id="KW-0812">Transmembrane</keyword>
<reference evidence="3 4" key="1">
    <citation type="submission" date="2019-01" db="EMBL/GenBank/DDBJ databases">
        <title>Ktedonosporobacter rubrisoli SCAWS-G2.</title>
        <authorList>
            <person name="Huang Y."/>
            <person name="Yan B."/>
        </authorList>
    </citation>
    <scope>NUCLEOTIDE SEQUENCE [LARGE SCALE GENOMIC DNA]</scope>
    <source>
        <strain evidence="3 4">SCAWS-G2</strain>
    </source>
</reference>
<evidence type="ECO:0000256" key="2">
    <source>
        <dbReference type="SAM" id="Phobius"/>
    </source>
</evidence>
<protein>
    <submittedName>
        <fullName evidence="3">Uncharacterized protein</fullName>
    </submittedName>
</protein>
<gene>
    <name evidence="3" type="ORF">EPA93_29840</name>
</gene>
<dbReference type="KEGG" id="kbs:EPA93_29840"/>
<evidence type="ECO:0000313" key="4">
    <source>
        <dbReference type="Proteomes" id="UP000290365"/>
    </source>
</evidence>
<feature type="transmembrane region" description="Helical" evidence="2">
    <location>
        <begin position="77"/>
        <end position="97"/>
    </location>
</feature>
<dbReference type="RefSeq" id="WP_129891025.1">
    <property type="nucleotide sequence ID" value="NZ_CP035758.1"/>
</dbReference>
<proteinExistence type="predicted"/>
<dbReference type="OrthoDB" id="162381at2"/>
<keyword evidence="2" id="KW-1133">Transmembrane helix</keyword>
<sequence length="227" mass="25003">MLSPSPTQQPPESLARPAENVASSEEQRANAEAKKVKLTPLKARMGQAPAALLIKGIIRPILKALYYLIRWIRSHKLLAFIVLILLIASIVLTSYFVTGNAPLSDNTSSGLQDNPQLNPYVRTWILALKDGDLNTLQEVDKTIDTQLQPPDTSLYVMAYSEPQAHVKWNALKVLGITKASDGTSDTFIEADITTASNQPAIVIWHFTTLPDGRILLIDVTQPRPTLQ</sequence>
<name>A0A4P6JWA6_KTERU</name>
<feature type="region of interest" description="Disordered" evidence="1">
    <location>
        <begin position="1"/>
        <end position="29"/>
    </location>
</feature>
<dbReference type="EMBL" id="CP035758">
    <property type="protein sequence ID" value="QBD79959.1"/>
    <property type="molecule type" value="Genomic_DNA"/>
</dbReference>
<keyword evidence="4" id="KW-1185">Reference proteome</keyword>
<evidence type="ECO:0000313" key="3">
    <source>
        <dbReference type="EMBL" id="QBD79959.1"/>
    </source>
</evidence>